<dbReference type="AlphaFoldDB" id="A0A1G6C351"/>
<protein>
    <recommendedName>
        <fullName evidence="13">ATP synthase subunit b</fullName>
    </recommendedName>
    <alternativeName>
        <fullName evidence="13">ATP synthase F(0) sector subunit b</fullName>
    </alternativeName>
    <alternativeName>
        <fullName evidence="13">ATPase subunit I</fullName>
    </alternativeName>
    <alternativeName>
        <fullName evidence="13">F-type ATPase subunit b</fullName>
        <shortName evidence="13">F-ATPase subunit b</shortName>
    </alternativeName>
</protein>
<keyword evidence="8 13" id="KW-0472">Membrane</keyword>
<comment type="function">
    <text evidence="10 13">F(1)F(0) ATP synthase produces ATP from ADP in the presence of a proton or sodium gradient. F-type ATPases consist of two structural domains, F(1) containing the extramembraneous catalytic core and F(0) containing the membrane proton channel, linked together by a central stalk and a peripheral stalk. During catalysis, ATP synthesis in the catalytic domain of F(1) is coupled via a rotary mechanism of the central stalk subunits to proton translocation.</text>
</comment>
<evidence type="ECO:0000256" key="7">
    <source>
        <dbReference type="ARBA" id="ARBA00023065"/>
    </source>
</evidence>
<accession>A0A1G6C351</accession>
<evidence type="ECO:0000256" key="1">
    <source>
        <dbReference type="ARBA" id="ARBA00005513"/>
    </source>
</evidence>
<evidence type="ECO:0000256" key="10">
    <source>
        <dbReference type="ARBA" id="ARBA00025198"/>
    </source>
</evidence>
<dbReference type="Pfam" id="PF00430">
    <property type="entry name" value="ATP-synt_B"/>
    <property type="match status" value="1"/>
</dbReference>
<dbReference type="OrthoDB" id="9794968at2"/>
<evidence type="ECO:0000256" key="6">
    <source>
        <dbReference type="ARBA" id="ARBA00022989"/>
    </source>
</evidence>
<evidence type="ECO:0000256" key="9">
    <source>
        <dbReference type="ARBA" id="ARBA00023310"/>
    </source>
</evidence>
<dbReference type="EMBL" id="FMXO01000006">
    <property type="protein sequence ID" value="SDB27266.1"/>
    <property type="molecule type" value="Genomic_DNA"/>
</dbReference>
<sequence length="141" mass="15641">MIDVNISMVIQLINFFIVLAVLNAVLYRPIRAVIKKRGQRMAAQLSDVENFTAQAREKIKSYEDALTAARQNGVDIRARLKDEGFQEEAVLLENANSAAAQHLKAARNDAASQVRASQKALTSRVEDYAQKVTKKVVGWAV</sequence>
<gene>
    <name evidence="13" type="primary">atpF</name>
    <name evidence="15" type="ORF">SAMN05660653_01326</name>
</gene>
<evidence type="ECO:0000313" key="15">
    <source>
        <dbReference type="EMBL" id="SDB27266.1"/>
    </source>
</evidence>
<evidence type="ECO:0000256" key="11">
    <source>
        <dbReference type="ARBA" id="ARBA00025614"/>
    </source>
</evidence>
<comment type="subunit">
    <text evidence="13">F-type ATPases have 2 components, F(1) - the catalytic core - and F(0) - the membrane proton channel. F(1) has five subunits: alpha(3), beta(3), gamma(1), delta(1), epsilon(1). F(0) has three main subunits: a(1), b(2) and c(10-14). The alpha and beta chains form an alternating ring which encloses part of the gamma chain. F(1) is attached to F(0) by a central stalk formed by the gamma and epsilon chains, while a peripheral stalk is formed by the delta and b chains.</text>
</comment>
<evidence type="ECO:0000256" key="2">
    <source>
        <dbReference type="ARBA" id="ARBA00022448"/>
    </source>
</evidence>
<keyword evidence="6 13" id="KW-1133">Transmembrane helix</keyword>
<dbReference type="GO" id="GO:0046961">
    <property type="term" value="F:proton-transporting ATPase activity, rotational mechanism"/>
    <property type="evidence" value="ECO:0007669"/>
    <property type="project" value="TreeGrafter"/>
</dbReference>
<dbReference type="RefSeq" id="WP_092118963.1">
    <property type="nucleotide sequence ID" value="NZ_FMXO01000006.1"/>
</dbReference>
<dbReference type="GO" id="GO:0046933">
    <property type="term" value="F:proton-transporting ATP synthase activity, rotational mechanism"/>
    <property type="evidence" value="ECO:0007669"/>
    <property type="project" value="UniProtKB-UniRule"/>
</dbReference>
<evidence type="ECO:0000256" key="4">
    <source>
        <dbReference type="ARBA" id="ARBA00022692"/>
    </source>
</evidence>
<dbReference type="GO" id="GO:0012505">
    <property type="term" value="C:endomembrane system"/>
    <property type="evidence" value="ECO:0007669"/>
    <property type="project" value="UniProtKB-SubCell"/>
</dbReference>
<dbReference type="Proteomes" id="UP000198771">
    <property type="component" value="Unassembled WGS sequence"/>
</dbReference>
<comment type="function">
    <text evidence="11">Component of the F(0) channel, it forms part of the peripheral stalk, linking F(1) to F(0). The b'-subunit is a diverged and duplicated form of b found in plants and photosynthetic bacteria.</text>
</comment>
<dbReference type="HAMAP" id="MF_01398">
    <property type="entry name" value="ATP_synth_b_bprime"/>
    <property type="match status" value="1"/>
</dbReference>
<keyword evidence="5 13" id="KW-0375">Hydrogen ion transport</keyword>
<keyword evidence="3 13" id="KW-0138">CF(0)</keyword>
<dbReference type="PANTHER" id="PTHR33445">
    <property type="entry name" value="ATP SYNTHASE SUBUNIT B', CHLOROPLASTIC"/>
    <property type="match status" value="1"/>
</dbReference>
<dbReference type="InterPro" id="IPR050059">
    <property type="entry name" value="ATP_synthase_B_chain"/>
</dbReference>
<dbReference type="CDD" id="cd06503">
    <property type="entry name" value="ATP-synt_Fo_b"/>
    <property type="match status" value="1"/>
</dbReference>
<comment type="similarity">
    <text evidence="1 13 14">Belongs to the ATPase B chain family.</text>
</comment>
<name>A0A1G6C351_9BACT</name>
<dbReference type="STRING" id="617002.SAMN05660653_01326"/>
<organism evidence="15 16">
    <name type="scientific">Desulfonatronum thiosulfatophilum</name>
    <dbReference type="NCBI Taxonomy" id="617002"/>
    <lineage>
        <taxon>Bacteria</taxon>
        <taxon>Pseudomonadati</taxon>
        <taxon>Thermodesulfobacteriota</taxon>
        <taxon>Desulfovibrionia</taxon>
        <taxon>Desulfovibrionales</taxon>
        <taxon>Desulfonatronaceae</taxon>
        <taxon>Desulfonatronum</taxon>
    </lineage>
</organism>
<keyword evidence="2 13" id="KW-0813">Transport</keyword>
<evidence type="ECO:0000313" key="16">
    <source>
        <dbReference type="Proteomes" id="UP000198771"/>
    </source>
</evidence>
<keyword evidence="9 13" id="KW-0066">ATP synthesis</keyword>
<evidence type="ECO:0000256" key="3">
    <source>
        <dbReference type="ARBA" id="ARBA00022547"/>
    </source>
</evidence>
<dbReference type="GO" id="GO:0045259">
    <property type="term" value="C:proton-transporting ATP synthase complex"/>
    <property type="evidence" value="ECO:0007669"/>
    <property type="project" value="UniProtKB-KW"/>
</dbReference>
<keyword evidence="13" id="KW-1003">Cell membrane</keyword>
<keyword evidence="7 13" id="KW-0406">Ion transport</keyword>
<keyword evidence="16" id="KW-1185">Reference proteome</keyword>
<reference evidence="15 16" key="1">
    <citation type="submission" date="2016-10" db="EMBL/GenBank/DDBJ databases">
        <authorList>
            <person name="de Groot N.N."/>
        </authorList>
    </citation>
    <scope>NUCLEOTIDE SEQUENCE [LARGE SCALE GENOMIC DNA]</scope>
    <source>
        <strain evidence="15 16">ASO4-2</strain>
    </source>
</reference>
<evidence type="ECO:0000256" key="8">
    <source>
        <dbReference type="ARBA" id="ARBA00023136"/>
    </source>
</evidence>
<feature type="transmembrane region" description="Helical" evidence="13">
    <location>
        <begin position="6"/>
        <end position="27"/>
    </location>
</feature>
<evidence type="ECO:0000256" key="5">
    <source>
        <dbReference type="ARBA" id="ARBA00022781"/>
    </source>
</evidence>
<proteinExistence type="inferred from homology"/>
<evidence type="ECO:0000256" key="13">
    <source>
        <dbReference type="HAMAP-Rule" id="MF_01398"/>
    </source>
</evidence>
<evidence type="ECO:0000256" key="14">
    <source>
        <dbReference type="RuleBase" id="RU003848"/>
    </source>
</evidence>
<comment type="subcellular location">
    <subcellularLocation>
        <location evidence="13">Cell membrane</location>
        <topology evidence="13">Single-pass membrane protein</topology>
    </subcellularLocation>
    <subcellularLocation>
        <location evidence="12">Endomembrane system</location>
        <topology evidence="12">Single-pass membrane protein</topology>
    </subcellularLocation>
</comment>
<dbReference type="GO" id="GO:0005886">
    <property type="term" value="C:plasma membrane"/>
    <property type="evidence" value="ECO:0007669"/>
    <property type="project" value="UniProtKB-SubCell"/>
</dbReference>
<keyword evidence="4 13" id="KW-0812">Transmembrane</keyword>
<dbReference type="InterPro" id="IPR002146">
    <property type="entry name" value="ATP_synth_b/b'su_bac/chlpt"/>
</dbReference>
<dbReference type="PANTHER" id="PTHR33445:SF2">
    <property type="entry name" value="ATP SYNTHASE SUBUNIT B', CHLOROPLASTIC"/>
    <property type="match status" value="1"/>
</dbReference>
<evidence type="ECO:0000256" key="12">
    <source>
        <dbReference type="ARBA" id="ARBA00037847"/>
    </source>
</evidence>